<gene>
    <name evidence="2" type="ORF">DES53_101493</name>
</gene>
<dbReference type="Proteomes" id="UP000253426">
    <property type="component" value="Unassembled WGS sequence"/>
</dbReference>
<proteinExistence type="predicted"/>
<dbReference type="RefSeq" id="WP_113956610.1">
    <property type="nucleotide sequence ID" value="NZ_QNRR01000001.1"/>
</dbReference>
<dbReference type="PROSITE" id="PS51257">
    <property type="entry name" value="PROKAR_LIPOPROTEIN"/>
    <property type="match status" value="1"/>
</dbReference>
<evidence type="ECO:0000313" key="3">
    <source>
        <dbReference type="Proteomes" id="UP000253426"/>
    </source>
</evidence>
<dbReference type="AlphaFoldDB" id="A0A366HVU4"/>
<name>A0A366HVU4_9BACT</name>
<reference evidence="2 3" key="1">
    <citation type="submission" date="2018-06" db="EMBL/GenBank/DDBJ databases">
        <title>Genomic Encyclopedia of Type Strains, Phase IV (KMG-IV): sequencing the most valuable type-strain genomes for metagenomic binning, comparative biology and taxonomic classification.</title>
        <authorList>
            <person name="Goeker M."/>
        </authorList>
    </citation>
    <scope>NUCLEOTIDE SEQUENCE [LARGE SCALE GENOMIC DNA]</scope>
    <source>
        <strain evidence="2 3">DSM 25532</strain>
    </source>
</reference>
<dbReference type="EMBL" id="QNRR01000001">
    <property type="protein sequence ID" value="RBP47694.1"/>
    <property type="molecule type" value="Genomic_DNA"/>
</dbReference>
<feature type="chain" id="PRO_5016662850" evidence="1">
    <location>
        <begin position="23"/>
        <end position="137"/>
    </location>
</feature>
<feature type="signal peptide" evidence="1">
    <location>
        <begin position="1"/>
        <end position="22"/>
    </location>
</feature>
<sequence>MISRLFSLAATTLAAITLIGCASSELSGTRDLLSSAGFFEVTPKGAKQEELYASAPAYKMHQITAEGKTFYMYKDEKRGTAFVGDTLKFRQYQRLLMQQSAAEEEAVLMPTPMAMGWYGAYGPYIHGPRYGTLRYYR</sequence>
<evidence type="ECO:0000313" key="2">
    <source>
        <dbReference type="EMBL" id="RBP47694.1"/>
    </source>
</evidence>
<keyword evidence="1" id="KW-0732">Signal</keyword>
<organism evidence="2 3">
    <name type="scientific">Roseimicrobium gellanilyticum</name>
    <dbReference type="NCBI Taxonomy" id="748857"/>
    <lineage>
        <taxon>Bacteria</taxon>
        <taxon>Pseudomonadati</taxon>
        <taxon>Verrucomicrobiota</taxon>
        <taxon>Verrucomicrobiia</taxon>
        <taxon>Verrucomicrobiales</taxon>
        <taxon>Verrucomicrobiaceae</taxon>
        <taxon>Roseimicrobium</taxon>
    </lineage>
</organism>
<dbReference type="OrthoDB" id="197143at2"/>
<protein>
    <submittedName>
        <fullName evidence="2">Uncharacterized protein</fullName>
    </submittedName>
</protein>
<accession>A0A366HVU4</accession>
<comment type="caution">
    <text evidence="2">The sequence shown here is derived from an EMBL/GenBank/DDBJ whole genome shotgun (WGS) entry which is preliminary data.</text>
</comment>
<keyword evidence="3" id="KW-1185">Reference proteome</keyword>
<evidence type="ECO:0000256" key="1">
    <source>
        <dbReference type="SAM" id="SignalP"/>
    </source>
</evidence>